<dbReference type="Gene3D" id="2.60.40.10">
    <property type="entry name" value="Immunoglobulins"/>
    <property type="match status" value="2"/>
</dbReference>
<keyword evidence="2" id="KW-0964">Secreted</keyword>
<dbReference type="Gene3D" id="3.40.50.410">
    <property type="entry name" value="von Willebrand factor, type A domain"/>
    <property type="match status" value="1"/>
</dbReference>
<evidence type="ECO:0000259" key="8">
    <source>
        <dbReference type="PROSITE" id="PS50234"/>
    </source>
</evidence>
<keyword evidence="1" id="KW-0134">Cell wall</keyword>
<dbReference type="SUPFAM" id="SSF49478">
    <property type="entry name" value="Cna protein B-type domain"/>
    <property type="match status" value="1"/>
</dbReference>
<evidence type="ECO:0000256" key="1">
    <source>
        <dbReference type="ARBA" id="ARBA00022512"/>
    </source>
</evidence>
<organism evidence="9 10">
    <name type="scientific">Coprococcus comes</name>
    <dbReference type="NCBI Taxonomy" id="410072"/>
    <lineage>
        <taxon>Bacteria</taxon>
        <taxon>Bacillati</taxon>
        <taxon>Bacillota</taxon>
        <taxon>Clostridia</taxon>
        <taxon>Lachnospirales</taxon>
        <taxon>Lachnospiraceae</taxon>
        <taxon>Coprococcus</taxon>
    </lineage>
</organism>
<dbReference type="InterPro" id="IPR041033">
    <property type="entry name" value="SpaA_PFL_dom_1"/>
</dbReference>
<dbReference type="Pfam" id="PF00746">
    <property type="entry name" value="Gram_pos_anchor"/>
    <property type="match status" value="1"/>
</dbReference>
<dbReference type="CDD" id="cd00198">
    <property type="entry name" value="vWFA"/>
    <property type="match status" value="1"/>
</dbReference>
<dbReference type="PROSITE" id="PS50234">
    <property type="entry name" value="VWFA"/>
    <property type="match status" value="1"/>
</dbReference>
<evidence type="ECO:0000256" key="7">
    <source>
        <dbReference type="SAM" id="SignalP"/>
    </source>
</evidence>
<evidence type="ECO:0000256" key="4">
    <source>
        <dbReference type="ARBA" id="ARBA00023088"/>
    </source>
</evidence>
<dbReference type="Proteomes" id="UP000285693">
    <property type="component" value="Unassembled WGS sequence"/>
</dbReference>
<dbReference type="Pfam" id="PF00092">
    <property type="entry name" value="VWA"/>
    <property type="match status" value="1"/>
</dbReference>
<dbReference type="InterPro" id="IPR002035">
    <property type="entry name" value="VWF_A"/>
</dbReference>
<dbReference type="SUPFAM" id="SSF53300">
    <property type="entry name" value="vWA-like"/>
    <property type="match status" value="1"/>
</dbReference>
<evidence type="ECO:0000313" key="9">
    <source>
        <dbReference type="EMBL" id="RGU45228.1"/>
    </source>
</evidence>
<evidence type="ECO:0000256" key="2">
    <source>
        <dbReference type="ARBA" id="ARBA00022525"/>
    </source>
</evidence>
<dbReference type="InterPro" id="IPR019931">
    <property type="entry name" value="LPXTG_anchor"/>
</dbReference>
<dbReference type="EMBL" id="QRXY01000011">
    <property type="protein sequence ID" value="RGU45228.1"/>
    <property type="molecule type" value="Genomic_DNA"/>
</dbReference>
<name>A0A3R5XHJ9_9FIRM</name>
<gene>
    <name evidence="9" type="ORF">DWW65_09305</name>
</gene>
<evidence type="ECO:0000256" key="3">
    <source>
        <dbReference type="ARBA" id="ARBA00022729"/>
    </source>
</evidence>
<dbReference type="InterPro" id="IPR013783">
    <property type="entry name" value="Ig-like_fold"/>
</dbReference>
<feature type="domain" description="VWFA" evidence="8">
    <location>
        <begin position="782"/>
        <end position="1025"/>
    </location>
</feature>
<feature type="signal peptide" evidence="7">
    <location>
        <begin position="1"/>
        <end position="28"/>
    </location>
</feature>
<proteinExistence type="predicted"/>
<dbReference type="RefSeq" id="WP_117824010.1">
    <property type="nucleotide sequence ID" value="NZ_QRXY01000011.1"/>
</dbReference>
<keyword evidence="6" id="KW-0472">Membrane</keyword>
<evidence type="ECO:0000256" key="5">
    <source>
        <dbReference type="SAM" id="MobiDB-lite"/>
    </source>
</evidence>
<feature type="region of interest" description="Disordered" evidence="5">
    <location>
        <begin position="40"/>
        <end position="97"/>
    </location>
</feature>
<accession>A0A3R5XHJ9</accession>
<dbReference type="InterPro" id="IPR036465">
    <property type="entry name" value="vWFA_dom_sf"/>
</dbReference>
<dbReference type="SMART" id="SM00327">
    <property type="entry name" value="VWA"/>
    <property type="match status" value="1"/>
</dbReference>
<feature type="transmembrane region" description="Helical" evidence="6">
    <location>
        <begin position="1470"/>
        <end position="1489"/>
    </location>
</feature>
<evidence type="ECO:0000313" key="10">
    <source>
        <dbReference type="Proteomes" id="UP000285693"/>
    </source>
</evidence>
<evidence type="ECO:0000256" key="6">
    <source>
        <dbReference type="SAM" id="Phobius"/>
    </source>
</evidence>
<dbReference type="NCBIfam" id="TIGR01167">
    <property type="entry name" value="LPXTG_anchor"/>
    <property type="match status" value="1"/>
</dbReference>
<feature type="chain" id="PRO_5018652880" evidence="7">
    <location>
        <begin position="29"/>
        <end position="1499"/>
    </location>
</feature>
<protein>
    <submittedName>
        <fullName evidence="9">VWA domain-containing protein</fullName>
    </submittedName>
</protein>
<keyword evidence="4" id="KW-0572">Peptidoglycan-anchor</keyword>
<keyword evidence="6" id="KW-0812">Transmembrane</keyword>
<keyword evidence="6" id="KW-1133">Transmembrane helix</keyword>
<keyword evidence="3 7" id="KW-0732">Signal</keyword>
<reference evidence="9 10" key="1">
    <citation type="submission" date="2018-08" db="EMBL/GenBank/DDBJ databases">
        <title>A genome reference for cultivated species of the human gut microbiota.</title>
        <authorList>
            <person name="Zou Y."/>
            <person name="Xue W."/>
            <person name="Luo G."/>
        </authorList>
    </citation>
    <scope>NUCLEOTIDE SEQUENCE [LARGE SCALE GENOMIC DNA]</scope>
    <source>
        <strain evidence="9 10">AF16-31</strain>
    </source>
</reference>
<dbReference type="Pfam" id="PF17802">
    <property type="entry name" value="SpaA"/>
    <property type="match status" value="2"/>
</dbReference>
<comment type="caution">
    <text evidence="9">The sequence shown here is derived from an EMBL/GenBank/DDBJ whole genome shotgun (WGS) entry which is preliminary data.</text>
</comment>
<sequence length="1499" mass="164315">MKSNTKKRLIAFMLCMVLVLSSTISAFADDLDTQAQDQTTTMADEPVATSMDDSTDEQQPVAEAEGNQEQAVETQEKQQTEENVSEEPTTEDSSAVAEQEAIEKESDVSIQTTVNGTTITMSGPHSSFPEGTTYEISASELNEDETKDVEIALKKKEDETNTKIATYKAYDIKLLVDGIETQPTGDVNVKFEGGEVKENLTNAENVEVYHVDESNQTANDISGITAEDTVTMTTNHFSTYVITTTKDGGVDITVQHYLQNTTTSLYRDSTVHLNKGQEIKDLSSPSNYTAQKVVKVNKNGSVGDELSGDEVIIANQTYRVYYTATTGTSDESVQMFDYQVKGNNNASINNSSNYDKASSKTTRFASGLIKDQYNDNKYDTTVKINESDIYINTWDKDSRDWNVNYVNGSVFGNNNATTGIITGVDFSTGALNMGTNSSGQLMYEPGFFTKDTKPGKQVLSGYKLSLSRSGDTYKLTDVKKDNESVLRGYTTEGANFYPLDSIRNDNPDSANDNDHNDYFGMRYDIEFKIGDYLGDLNYTFKGDDDLWAVLDANENGGKVVIDLGGIHSALDKSVDLWKTILGNDNYTPEDKKNLSEDERNKTHTLTILYMERGAYASNCQMEFTLPNSKVINSEEAEKSLTFTKTTTSGTALAGATFTLYASDGTTVKDTAVSSPNGTVTFGGLYSGTYIIKETSAPNGYIASKDTWTVDVTTSEAKMYKTGDSTRTSVTAIANSTEKEEAEKNLTNGKTAEIIDESSRIFQINLNAATTGRNPDVAAQKASVVLVLDASDSLGSKGLTAVKDSAKSFISTLKESSPESEVSIVWFNGNEGSSGTTTVRDYCTLTDAGVNTLNAFINSKTKVDGGTPMGDALSQAYTKIKDAHNSNKYVLLFTDGMPGHYKEAGKAKNNDEQRFNCMSANKACNYAEKIKAKNDGNAILYTVGYFKTGRDSEESQIYWHKGDSDSSYDRSAHSTTDGWSSSYNHDTLTTDTAFLSEYIATKASGNNQYAFTTGDSTQLANIFKSLASKIGDLYSVTPTKIVDTIDARFKLTEKSRIALVGNVNGVKNTETNTTTYTKADNTIVITENANGTTTITWTGDAAKIRNAEDPTNPGWHVNFQIQAKDDFIGGNVIPTNGSDSGIYLNDGTTNTKPFPQPSVNVKLLNHTLDNKEITFYKNETITSNNFAKELLDAYKVIELDGKTSLGLGDAGIPELTDEEINSLRTGTSIEKDYSYPNTNNDIVGQFKFEFVPDQKGQTGDHEAEVTGNTVEQYTLIVTFIPKTPEERNTILTNAGKTIDPPQTEEKTINDSVLKEITVPKGGKIIVDQSSVEGIYKVNVFAIYKQSTSVNPTTNEHPKLAGAKFSLTGTKSKNVYYGLSDDTGLVKWYEDENCTKLILFNRWVTDSYTFKEIKAPEGYSLNPTHWTIKKTSGTNIVSKVEITGEDSTSTNCTYYFNNTPLYSLPSTGGTGIYLYMIGGMMLMLIAVWILYKNKCREVLER</sequence>